<comment type="subcellular location">
    <subcellularLocation>
        <location evidence="1">Cell membrane</location>
        <topology evidence="1">Multi-pass membrane protein</topology>
    </subcellularLocation>
</comment>
<dbReference type="Gene3D" id="6.10.340.10">
    <property type="match status" value="1"/>
</dbReference>
<dbReference type="GO" id="GO:0035556">
    <property type="term" value="P:intracellular signal transduction"/>
    <property type="evidence" value="ECO:0007669"/>
    <property type="project" value="InterPro"/>
</dbReference>
<evidence type="ECO:0000256" key="1">
    <source>
        <dbReference type="ARBA" id="ARBA00004651"/>
    </source>
</evidence>
<dbReference type="Pfam" id="PF02743">
    <property type="entry name" value="dCache_1"/>
    <property type="match status" value="1"/>
</dbReference>
<evidence type="ECO:0000256" key="2">
    <source>
        <dbReference type="ARBA" id="ARBA00022475"/>
    </source>
</evidence>
<protein>
    <submittedName>
        <fullName evidence="8">Adenylate cyclase 1</fullName>
    </submittedName>
</protein>
<dbReference type="GO" id="GO:0004016">
    <property type="term" value="F:adenylate cyclase activity"/>
    <property type="evidence" value="ECO:0007669"/>
    <property type="project" value="UniProtKB-ARBA"/>
</dbReference>
<dbReference type="GO" id="GO:0005886">
    <property type="term" value="C:plasma membrane"/>
    <property type="evidence" value="ECO:0007669"/>
    <property type="project" value="UniProtKB-SubCell"/>
</dbReference>
<dbReference type="InterPro" id="IPR029151">
    <property type="entry name" value="Sensor-like_sf"/>
</dbReference>
<dbReference type="Gene3D" id="3.30.70.1230">
    <property type="entry name" value="Nucleotide cyclase"/>
    <property type="match status" value="1"/>
</dbReference>
<dbReference type="Pfam" id="PF00211">
    <property type="entry name" value="Guanylate_cyc"/>
    <property type="match status" value="1"/>
</dbReference>
<sequence length="724" mass="82457">MSDSTWNNFEHHFTGKRKIRFAILSVFLGLSISATLITSVYTYFQMENVMKITSRDLIDKTQRVIINDAINYLSPARFIPMISSGLMQRETEDILHSHELEDFLMESLEEFPQIDAFYNGDEKGNALIVGRIGLKRTYAFAEDTPLPSDALFFVRKIDRLSTPNQEMRYYYNMQGNKVGEEKNPSDHLNFDPRTRPWYKGAKKLGGRYVTDVYLYETRDLGLTFSVPVLNQNKEVLKVMSADITVNQISDLLLHQKASRSGINFIVTPEGTLAGYPDASKIVLMINKQPQIARLNQIGEPSLVTAFNLYQKNHEPHLFFTFEGIDYIAHFTSFPASSGKDWILGMVVPADDFIGPIKQTSREVLMISLIILGIASMMLVIFSHKISYPIERLAGQMLKIRTLEIEEEPAIESSLQELSQMEEALRAMKEGLNSFSKFVPKTLVQRLIQSGQEARLGGERKRLTFLFSDIESFTSISEKLPSDELIKHLSEYLSELSTIILRHHGTIDKYIGDSIMAFWGAPERDEQQVFHACQAVWLCSQRLKEINMEWMKQGKPALVTRFGLHQGEAVVGNVGSADRLNYTVIGDNVNLGSRLEGINKIYGTHILVSETVYEKVKDKFLFRIVDVVAVKGKQKGIHIYQMIGKYHDNVAESVTPQDISVAMKTRVAFEAYLKQKWGDAERFYHELLAENPEDKIAALYLTRIEEFKKNPPDPSWDGVTHLTTK</sequence>
<dbReference type="GO" id="GO:0006171">
    <property type="term" value="P:cAMP biosynthetic process"/>
    <property type="evidence" value="ECO:0007669"/>
    <property type="project" value="TreeGrafter"/>
</dbReference>
<evidence type="ECO:0000256" key="4">
    <source>
        <dbReference type="ARBA" id="ARBA00022989"/>
    </source>
</evidence>
<dbReference type="SUPFAM" id="SSF55073">
    <property type="entry name" value="Nucleotide cyclase"/>
    <property type="match status" value="1"/>
</dbReference>
<dbReference type="OrthoDB" id="9762462at2"/>
<evidence type="ECO:0000313" key="9">
    <source>
        <dbReference type="Proteomes" id="UP000036771"/>
    </source>
</evidence>
<dbReference type="Proteomes" id="UP000036771">
    <property type="component" value="Unassembled WGS sequence"/>
</dbReference>
<keyword evidence="9" id="KW-1185">Reference proteome</keyword>
<dbReference type="InterPro" id="IPR050697">
    <property type="entry name" value="Adenylyl/Guanylyl_Cyclase_3/4"/>
</dbReference>
<comment type="caution">
    <text evidence="8">The sequence shown here is derived from an EMBL/GenBank/DDBJ whole genome shotgun (WGS) entry which is preliminary data.</text>
</comment>
<dbReference type="SUPFAM" id="SSF103190">
    <property type="entry name" value="Sensory domain-like"/>
    <property type="match status" value="1"/>
</dbReference>
<feature type="transmembrane region" description="Helical" evidence="6">
    <location>
        <begin position="21"/>
        <end position="44"/>
    </location>
</feature>
<dbReference type="PANTHER" id="PTHR43081:SF1">
    <property type="entry name" value="ADENYLATE CYCLASE, TERMINAL-DIFFERENTIATION SPECIFIC"/>
    <property type="match status" value="1"/>
</dbReference>
<gene>
    <name evidence="8" type="primary">cyaA_2</name>
    <name evidence="8" type="ORF">Cva_01240</name>
</gene>
<dbReference type="AlphaFoldDB" id="A0A0K8MDN2"/>
<dbReference type="Gene3D" id="3.30.450.20">
    <property type="entry name" value="PAS domain"/>
    <property type="match status" value="2"/>
</dbReference>
<proteinExistence type="predicted"/>
<evidence type="ECO:0000256" key="6">
    <source>
        <dbReference type="SAM" id="Phobius"/>
    </source>
</evidence>
<dbReference type="CDD" id="cd12913">
    <property type="entry name" value="PDC1_MCP_like"/>
    <property type="match status" value="1"/>
</dbReference>
<keyword evidence="3 6" id="KW-0812">Transmembrane</keyword>
<dbReference type="PROSITE" id="PS50125">
    <property type="entry name" value="GUANYLATE_CYCLASE_2"/>
    <property type="match status" value="1"/>
</dbReference>
<keyword evidence="2" id="KW-1003">Cell membrane</keyword>
<dbReference type="CDD" id="cd07302">
    <property type="entry name" value="CHD"/>
    <property type="match status" value="1"/>
</dbReference>
<name>A0A0K8MDN2_9PROT</name>
<dbReference type="InterPro" id="IPR029787">
    <property type="entry name" value="Nucleotide_cyclase"/>
</dbReference>
<reference evidence="8 9" key="1">
    <citation type="submission" date="2015-03" db="EMBL/GenBank/DDBJ databases">
        <title>Caedibacter varicaedens, whole genome shotgun sequence.</title>
        <authorList>
            <person name="Suzuki H."/>
            <person name="Dapper A.L."/>
            <person name="Gibson A.K."/>
            <person name="Jackson C."/>
            <person name="Lee H."/>
            <person name="Pejaver V.R."/>
            <person name="Doak T."/>
            <person name="Lynch M."/>
        </authorList>
    </citation>
    <scope>NUCLEOTIDE SEQUENCE [LARGE SCALE GENOMIC DNA]</scope>
</reference>
<dbReference type="EMBL" id="BBVC01000069">
    <property type="protein sequence ID" value="GAO98577.1"/>
    <property type="molecule type" value="Genomic_DNA"/>
</dbReference>
<dbReference type="InterPro" id="IPR033479">
    <property type="entry name" value="dCache_1"/>
</dbReference>
<feature type="domain" description="Guanylate cyclase" evidence="7">
    <location>
        <begin position="463"/>
        <end position="595"/>
    </location>
</feature>
<organism evidence="8 9">
    <name type="scientific">Caedimonas varicaedens</name>
    <dbReference type="NCBI Taxonomy" id="1629334"/>
    <lineage>
        <taxon>Bacteria</taxon>
        <taxon>Pseudomonadati</taxon>
        <taxon>Pseudomonadota</taxon>
        <taxon>Alphaproteobacteria</taxon>
        <taxon>Holosporales</taxon>
        <taxon>Caedimonadaceae</taxon>
        <taxon>Caedimonas</taxon>
    </lineage>
</organism>
<keyword evidence="5 6" id="KW-0472">Membrane</keyword>
<keyword evidence="4 6" id="KW-1133">Transmembrane helix</keyword>
<dbReference type="SMART" id="SM00044">
    <property type="entry name" value="CYCc"/>
    <property type="match status" value="1"/>
</dbReference>
<evidence type="ECO:0000256" key="5">
    <source>
        <dbReference type="ARBA" id="ARBA00023136"/>
    </source>
</evidence>
<evidence type="ECO:0000259" key="7">
    <source>
        <dbReference type="PROSITE" id="PS50125"/>
    </source>
</evidence>
<dbReference type="STRING" id="1629334.Cva_01240"/>
<dbReference type="InterPro" id="IPR001054">
    <property type="entry name" value="A/G_cyclase"/>
</dbReference>
<accession>A0A0K8MDN2</accession>
<evidence type="ECO:0000256" key="3">
    <source>
        <dbReference type="ARBA" id="ARBA00022692"/>
    </source>
</evidence>
<evidence type="ECO:0000313" key="8">
    <source>
        <dbReference type="EMBL" id="GAO98577.1"/>
    </source>
</evidence>
<dbReference type="PANTHER" id="PTHR43081">
    <property type="entry name" value="ADENYLATE CYCLASE, TERMINAL-DIFFERENTIATION SPECIFIC-RELATED"/>
    <property type="match status" value="1"/>
</dbReference>